<evidence type="ECO:0000256" key="2">
    <source>
        <dbReference type="SAM" id="Phobius"/>
    </source>
</evidence>
<feature type="compositionally biased region" description="Pro residues" evidence="1">
    <location>
        <begin position="245"/>
        <end position="266"/>
    </location>
</feature>
<feature type="transmembrane region" description="Helical" evidence="2">
    <location>
        <begin position="108"/>
        <end position="127"/>
    </location>
</feature>
<gene>
    <name evidence="3" type="ORF">EXIGLDRAFT_827960</name>
</gene>
<dbReference type="PRINTS" id="PR01217">
    <property type="entry name" value="PRICHEXTENSN"/>
</dbReference>
<dbReference type="STRING" id="1314781.A0A165QSY1"/>
<dbReference type="Proteomes" id="UP000077266">
    <property type="component" value="Unassembled WGS sequence"/>
</dbReference>
<dbReference type="InParanoid" id="A0A165QSY1"/>
<dbReference type="AlphaFoldDB" id="A0A165QSY1"/>
<feature type="compositionally biased region" description="Low complexity" evidence="1">
    <location>
        <begin position="300"/>
        <end position="326"/>
    </location>
</feature>
<keyword evidence="2" id="KW-1133">Transmembrane helix</keyword>
<keyword evidence="2" id="KW-0472">Membrane</keyword>
<feature type="compositionally biased region" description="Basic residues" evidence="1">
    <location>
        <begin position="11"/>
        <end position="22"/>
    </location>
</feature>
<feature type="compositionally biased region" description="Low complexity" evidence="1">
    <location>
        <begin position="383"/>
        <end position="403"/>
    </location>
</feature>
<feature type="transmembrane region" description="Helical" evidence="2">
    <location>
        <begin position="75"/>
        <end position="96"/>
    </location>
</feature>
<proteinExistence type="predicted"/>
<dbReference type="EMBL" id="KV425882">
    <property type="protein sequence ID" value="KZW04029.1"/>
    <property type="molecule type" value="Genomic_DNA"/>
</dbReference>
<evidence type="ECO:0000256" key="1">
    <source>
        <dbReference type="SAM" id="MobiDB-lite"/>
    </source>
</evidence>
<evidence type="ECO:0008006" key="5">
    <source>
        <dbReference type="Google" id="ProtNLM"/>
    </source>
</evidence>
<evidence type="ECO:0000313" key="3">
    <source>
        <dbReference type="EMBL" id="KZW04029.1"/>
    </source>
</evidence>
<keyword evidence="2" id="KW-0812">Transmembrane</keyword>
<dbReference type="OrthoDB" id="3266740at2759"/>
<protein>
    <recommendedName>
        <fullName evidence="5">MARVEL domain-containing protein</fullName>
    </recommendedName>
</protein>
<organism evidence="3 4">
    <name type="scientific">Exidia glandulosa HHB12029</name>
    <dbReference type="NCBI Taxonomy" id="1314781"/>
    <lineage>
        <taxon>Eukaryota</taxon>
        <taxon>Fungi</taxon>
        <taxon>Dikarya</taxon>
        <taxon>Basidiomycota</taxon>
        <taxon>Agaricomycotina</taxon>
        <taxon>Agaricomycetes</taxon>
        <taxon>Auriculariales</taxon>
        <taxon>Exidiaceae</taxon>
        <taxon>Exidia</taxon>
    </lineage>
</organism>
<feature type="transmembrane region" description="Helical" evidence="2">
    <location>
        <begin position="168"/>
        <end position="189"/>
    </location>
</feature>
<feature type="transmembrane region" description="Helical" evidence="2">
    <location>
        <begin position="43"/>
        <end position="63"/>
    </location>
</feature>
<name>A0A165QSY1_EXIGL</name>
<feature type="region of interest" description="Disordered" evidence="1">
    <location>
        <begin position="210"/>
        <end position="403"/>
    </location>
</feature>
<feature type="region of interest" description="Disordered" evidence="1">
    <location>
        <begin position="1"/>
        <end position="23"/>
    </location>
</feature>
<reference evidence="3 4" key="1">
    <citation type="journal article" date="2016" name="Mol. Biol. Evol.">
        <title>Comparative Genomics of Early-Diverging Mushroom-Forming Fungi Provides Insights into the Origins of Lignocellulose Decay Capabilities.</title>
        <authorList>
            <person name="Nagy L.G."/>
            <person name="Riley R."/>
            <person name="Tritt A."/>
            <person name="Adam C."/>
            <person name="Daum C."/>
            <person name="Floudas D."/>
            <person name="Sun H."/>
            <person name="Yadav J.S."/>
            <person name="Pangilinan J."/>
            <person name="Larsson K.H."/>
            <person name="Matsuura K."/>
            <person name="Barry K."/>
            <person name="Labutti K."/>
            <person name="Kuo R."/>
            <person name="Ohm R.A."/>
            <person name="Bhattacharya S.S."/>
            <person name="Shirouzu T."/>
            <person name="Yoshinaga Y."/>
            <person name="Martin F.M."/>
            <person name="Grigoriev I.V."/>
            <person name="Hibbett D.S."/>
        </authorList>
    </citation>
    <scope>NUCLEOTIDE SEQUENCE [LARGE SCALE GENOMIC DNA]</scope>
    <source>
        <strain evidence="3 4">HHB12029</strain>
    </source>
</reference>
<feature type="compositionally biased region" description="Low complexity" evidence="1">
    <location>
        <begin position="267"/>
        <end position="279"/>
    </location>
</feature>
<sequence>MKHAQQPQNAVHRKSSKSKRSSPRSSFSFCWPGMHNVLNFARFCVYLAIMAWTVIVLAIAAHFEQMLVSSDLTRFVPLAIFISATTLLVILGLLLAPVTLRHNPISTLYELCSLGLLGVFWIALGAYTASAEMGEVECFADEDETEPIEVPGFSTDDYHAQYRALEGFSLINAFLLLGFLLFMLALAFLQHKKGYSPWSTPMPLFPWFSRRGNRQRPSKLPPPVTSKEPKPMPPMVTKQSAPVVSRPPPAPVPVAPRPVAREPPAPVRTRTVPAAAAPARAPPPPVRTHTAPAPTPYAPKPTTTTSRPAPQRSATMAAATAAASAPRPTPHRSQTMAAATKAKYTGQYQRPSAGIPQTRAAGAPGQSYMYHVPPKLPAPPPAAATRSGQRAGATATAAPTRRR</sequence>
<accession>A0A165QSY1</accession>
<evidence type="ECO:0000313" key="4">
    <source>
        <dbReference type="Proteomes" id="UP000077266"/>
    </source>
</evidence>
<keyword evidence="4" id="KW-1185">Reference proteome</keyword>